<dbReference type="InterPro" id="IPR011050">
    <property type="entry name" value="Pectin_lyase_fold/virulence"/>
</dbReference>
<comment type="caution">
    <text evidence="2">The sequence shown here is derived from an EMBL/GenBank/DDBJ whole genome shotgun (WGS) entry which is preliminary data.</text>
</comment>
<sequence>MGNHQGRHSNPGHRRSHRRPSHKYGENAENSGPSITTPIENFYTGLHLPYGHVDSSLRALAGQAEGFGRFAIGGQHGDVYRVTTLADDGPGSLRDGCRRKEPLWIIFEVSGTIELSSYLLVYFANHDKTMLIGADPSHTFDRCIRVTIHHCFFDGTTTASTCGYREVKPSEEDCRASFKRVMIPSQKKHYRIAADKDENCTGYIRSEGDVFLHGTQPGLTPLLSETCVFHPSEFYETWTVEAPSDDLKHFLQHRTGWQAIPRPPVQ</sequence>
<dbReference type="InterPro" id="IPR045032">
    <property type="entry name" value="PEL"/>
</dbReference>
<dbReference type="Proteomes" id="UP001289374">
    <property type="component" value="Unassembled WGS sequence"/>
</dbReference>
<keyword evidence="3" id="KW-1185">Reference proteome</keyword>
<accession>A0AAE2BNU5</accession>
<dbReference type="InterPro" id="IPR012334">
    <property type="entry name" value="Pectin_lyas_fold"/>
</dbReference>
<dbReference type="AlphaFoldDB" id="A0AAE2BNU5"/>
<evidence type="ECO:0000313" key="3">
    <source>
        <dbReference type="Proteomes" id="UP001289374"/>
    </source>
</evidence>
<dbReference type="PANTHER" id="PTHR31683:SF113">
    <property type="entry name" value="PECTATE LYASE"/>
    <property type="match status" value="1"/>
</dbReference>
<gene>
    <name evidence="2" type="ORF">Sango_1998700</name>
</gene>
<proteinExistence type="predicted"/>
<dbReference type="GO" id="GO:0030570">
    <property type="term" value="F:pectate lyase activity"/>
    <property type="evidence" value="ECO:0007669"/>
    <property type="project" value="InterPro"/>
</dbReference>
<organism evidence="2 3">
    <name type="scientific">Sesamum angolense</name>
    <dbReference type="NCBI Taxonomy" id="2727404"/>
    <lineage>
        <taxon>Eukaryota</taxon>
        <taxon>Viridiplantae</taxon>
        <taxon>Streptophyta</taxon>
        <taxon>Embryophyta</taxon>
        <taxon>Tracheophyta</taxon>
        <taxon>Spermatophyta</taxon>
        <taxon>Magnoliopsida</taxon>
        <taxon>eudicotyledons</taxon>
        <taxon>Gunneridae</taxon>
        <taxon>Pentapetalae</taxon>
        <taxon>asterids</taxon>
        <taxon>lamiids</taxon>
        <taxon>Lamiales</taxon>
        <taxon>Pedaliaceae</taxon>
        <taxon>Sesamum</taxon>
    </lineage>
</organism>
<dbReference type="PANTHER" id="PTHR31683">
    <property type="entry name" value="PECTATE LYASE 18-RELATED"/>
    <property type="match status" value="1"/>
</dbReference>
<name>A0AAE2BNU5_9LAMI</name>
<feature type="region of interest" description="Disordered" evidence="1">
    <location>
        <begin position="1"/>
        <end position="36"/>
    </location>
</feature>
<evidence type="ECO:0000256" key="1">
    <source>
        <dbReference type="SAM" id="MobiDB-lite"/>
    </source>
</evidence>
<dbReference type="SUPFAM" id="SSF51126">
    <property type="entry name" value="Pectin lyase-like"/>
    <property type="match status" value="1"/>
</dbReference>
<dbReference type="EMBL" id="JACGWL010000011">
    <property type="protein sequence ID" value="KAK4392209.1"/>
    <property type="molecule type" value="Genomic_DNA"/>
</dbReference>
<feature type="compositionally biased region" description="Basic residues" evidence="1">
    <location>
        <begin position="1"/>
        <end position="22"/>
    </location>
</feature>
<reference evidence="2" key="2">
    <citation type="journal article" date="2024" name="Plant">
        <title>Genomic evolution and insights into agronomic trait innovations of Sesamum species.</title>
        <authorList>
            <person name="Miao H."/>
            <person name="Wang L."/>
            <person name="Qu L."/>
            <person name="Liu H."/>
            <person name="Sun Y."/>
            <person name="Le M."/>
            <person name="Wang Q."/>
            <person name="Wei S."/>
            <person name="Zheng Y."/>
            <person name="Lin W."/>
            <person name="Duan Y."/>
            <person name="Cao H."/>
            <person name="Xiong S."/>
            <person name="Wang X."/>
            <person name="Wei L."/>
            <person name="Li C."/>
            <person name="Ma Q."/>
            <person name="Ju M."/>
            <person name="Zhao R."/>
            <person name="Li G."/>
            <person name="Mu C."/>
            <person name="Tian Q."/>
            <person name="Mei H."/>
            <person name="Zhang T."/>
            <person name="Gao T."/>
            <person name="Zhang H."/>
        </authorList>
    </citation>
    <scope>NUCLEOTIDE SEQUENCE</scope>
    <source>
        <strain evidence="2">K16</strain>
    </source>
</reference>
<reference evidence="2" key="1">
    <citation type="submission" date="2020-06" db="EMBL/GenBank/DDBJ databases">
        <authorList>
            <person name="Li T."/>
            <person name="Hu X."/>
            <person name="Zhang T."/>
            <person name="Song X."/>
            <person name="Zhang H."/>
            <person name="Dai N."/>
            <person name="Sheng W."/>
            <person name="Hou X."/>
            <person name="Wei L."/>
        </authorList>
    </citation>
    <scope>NUCLEOTIDE SEQUENCE</scope>
    <source>
        <strain evidence="2">K16</strain>
        <tissue evidence="2">Leaf</tissue>
    </source>
</reference>
<dbReference type="Gene3D" id="2.160.20.10">
    <property type="entry name" value="Single-stranded right-handed beta-helix, Pectin lyase-like"/>
    <property type="match status" value="2"/>
</dbReference>
<evidence type="ECO:0000313" key="2">
    <source>
        <dbReference type="EMBL" id="KAK4392209.1"/>
    </source>
</evidence>
<protein>
    <submittedName>
        <fullName evidence="2">Uncharacterized protein</fullName>
    </submittedName>
</protein>